<proteinExistence type="predicted"/>
<keyword evidence="3" id="KW-1185">Reference proteome</keyword>
<keyword evidence="2" id="KW-0808">Transferase</keyword>
<dbReference type="EC" id="2.4.-.-" evidence="2"/>
<feature type="domain" description="Glycosyltransferase 2-like" evidence="1">
    <location>
        <begin position="7"/>
        <end position="139"/>
    </location>
</feature>
<dbReference type="SUPFAM" id="SSF53448">
    <property type="entry name" value="Nucleotide-diphospho-sugar transferases"/>
    <property type="match status" value="1"/>
</dbReference>
<evidence type="ECO:0000313" key="2">
    <source>
        <dbReference type="EMBL" id="MDI5895572.1"/>
    </source>
</evidence>
<dbReference type="InterPro" id="IPR029044">
    <property type="entry name" value="Nucleotide-diphossugar_trans"/>
</dbReference>
<dbReference type="Proteomes" id="UP001243403">
    <property type="component" value="Unassembled WGS sequence"/>
</dbReference>
<protein>
    <submittedName>
        <fullName evidence="2">Glycosyltransferase</fullName>
        <ecNumber evidence="2">2.4.-.-</ecNumber>
    </submittedName>
</protein>
<dbReference type="RefSeq" id="WP_282717928.1">
    <property type="nucleotide sequence ID" value="NZ_JASCRZ010000005.1"/>
</dbReference>
<evidence type="ECO:0000313" key="3">
    <source>
        <dbReference type="Proteomes" id="UP001243403"/>
    </source>
</evidence>
<dbReference type="PANTHER" id="PTHR22916:SF3">
    <property type="entry name" value="UDP-GLCNAC:BETAGAL BETA-1,3-N-ACETYLGLUCOSAMINYLTRANSFERASE-LIKE PROTEIN 1"/>
    <property type="match status" value="1"/>
</dbReference>
<organism evidence="2 3">
    <name type="scientific">Flavobacterium algoritolerans</name>
    <dbReference type="NCBI Taxonomy" id="3041254"/>
    <lineage>
        <taxon>Bacteria</taxon>
        <taxon>Pseudomonadati</taxon>
        <taxon>Bacteroidota</taxon>
        <taxon>Flavobacteriia</taxon>
        <taxon>Flavobacteriales</taxon>
        <taxon>Flavobacteriaceae</taxon>
        <taxon>Flavobacterium</taxon>
    </lineage>
</organism>
<keyword evidence="2" id="KW-0328">Glycosyltransferase</keyword>
<comment type="caution">
    <text evidence="2">The sequence shown here is derived from an EMBL/GenBank/DDBJ whole genome shotgun (WGS) entry which is preliminary data.</text>
</comment>
<gene>
    <name evidence="2" type="ORF">QLS65_11785</name>
</gene>
<reference evidence="2 3" key="1">
    <citation type="submission" date="2023-04" db="EMBL/GenBank/DDBJ databases">
        <title>Two novel species of Flavobacterium.</title>
        <authorList>
            <person name="Liu Q."/>
            <person name="Xin Y.-H."/>
        </authorList>
    </citation>
    <scope>NUCLEOTIDE SEQUENCE [LARGE SCALE GENOMIC DNA]</scope>
    <source>
        <strain evidence="2 3">LB1P51</strain>
    </source>
</reference>
<dbReference type="Pfam" id="PF00535">
    <property type="entry name" value="Glycos_transf_2"/>
    <property type="match status" value="1"/>
</dbReference>
<name>A0ABT6VBE6_9FLAO</name>
<dbReference type="EMBL" id="JASCRZ010000005">
    <property type="protein sequence ID" value="MDI5895572.1"/>
    <property type="molecule type" value="Genomic_DNA"/>
</dbReference>
<dbReference type="InterPro" id="IPR001173">
    <property type="entry name" value="Glyco_trans_2-like"/>
</dbReference>
<accession>A0ABT6VBE6</accession>
<sequence length="306" mass="35770">MNVITVSVFILTYNQEQYIAQTLESIINQKTNFSFQLVIGEDCSTDGTRAICDSYVQKFPSQVKLLPAQNENIGLISNYMRTFAACDGKYVAICDGDDYWVDDLKLQKQVDFLEQNKGYDMVYTAYQRLYPNGDLKKYSYHLDKAILGFEDLIMDNFIASVTVLFRNRKTQDEQLPYWIRNYPFGDWPTYLWTIKEGGKIHYMNDVTAVYRMDIGVSAHYIKKNSTYLKLLLRLLYDVRIDSQFSSQKANIENSIVNKKLNLMTSLNREQSYGEGFLFFSKMLPNFPTKWQLLKLYGYSIYKSFVN</sequence>
<evidence type="ECO:0000259" key="1">
    <source>
        <dbReference type="Pfam" id="PF00535"/>
    </source>
</evidence>
<dbReference type="GO" id="GO:0016757">
    <property type="term" value="F:glycosyltransferase activity"/>
    <property type="evidence" value="ECO:0007669"/>
    <property type="project" value="UniProtKB-KW"/>
</dbReference>
<dbReference type="Gene3D" id="3.90.550.10">
    <property type="entry name" value="Spore Coat Polysaccharide Biosynthesis Protein SpsA, Chain A"/>
    <property type="match status" value="1"/>
</dbReference>
<dbReference type="PANTHER" id="PTHR22916">
    <property type="entry name" value="GLYCOSYLTRANSFERASE"/>
    <property type="match status" value="1"/>
</dbReference>